<gene>
    <name evidence="7" type="ORF">SAMN02910354_01217</name>
</gene>
<dbReference type="SUPFAM" id="SSF53067">
    <property type="entry name" value="Actin-like ATPase domain"/>
    <property type="match status" value="2"/>
</dbReference>
<sequence>MNYYLGIDCGGTFIKAALFDENGNIRACERENVAVISEQSGYAERDMPELWQACAEVIRRTVKSSEIPPHLIKSVGISAQGKGAFLLDKDKRPLGRAILSSDQRSLPIVKRWQAKGLEQQIYPISRQSLWTGHPVSILRWLKENDVPRYDQIRHLLMSHDYLRFCLTGELYCEESNISESNLYNMATGQYEPQLARLLGIEEIMDKLPPIVKANQIAGFVTEQAAQACGLTAGTPVVGGVFDVTAMTLCLADNQPYKLNVVLGTWSIVTGISNEIDDKQALPFAHGRYVEAGKFLIQEASPTSAGNLEWFVKQWKLDYQQINQMVAALPPAQSAVIFLPFLYGTNAKLGMTAGFYGMQAHHSQAHLLQAVYEGVLFSLMIHLERMYQRFPQVQTLRVTGGPAKSAVWLQMLADLTGKTLEIPEVEEIGCLGAALMAAEGVNGDSLALKQHQALRVIQPNPANFDAYQHKYRQYRKLTKLLEQMA</sequence>
<evidence type="ECO:0000256" key="3">
    <source>
        <dbReference type="ARBA" id="ARBA00022777"/>
    </source>
</evidence>
<dbReference type="RefSeq" id="WP_090655211.1">
    <property type="nucleotide sequence ID" value="NZ_CP015031.1"/>
</dbReference>
<dbReference type="PANTHER" id="PTHR43095">
    <property type="entry name" value="SUGAR KINASE"/>
    <property type="match status" value="1"/>
</dbReference>
<dbReference type="Pfam" id="PF00370">
    <property type="entry name" value="FGGY_N"/>
    <property type="match status" value="1"/>
</dbReference>
<evidence type="ECO:0000259" key="5">
    <source>
        <dbReference type="Pfam" id="PF00370"/>
    </source>
</evidence>
<comment type="similarity">
    <text evidence="1 4">Belongs to the FGGY kinase family.</text>
</comment>
<dbReference type="InterPro" id="IPR018483">
    <property type="entry name" value="Carb_kinase_FGGY_CS"/>
</dbReference>
<reference evidence="7 8" key="1">
    <citation type="submission" date="2016-10" db="EMBL/GenBank/DDBJ databases">
        <authorList>
            <person name="Varghese N."/>
            <person name="Submissions S."/>
        </authorList>
    </citation>
    <scope>NUCLEOTIDE SEQUENCE [LARGE SCALE GENOMIC DNA]</scope>
    <source>
        <strain evidence="7 8">DSM 22022</strain>
    </source>
</reference>
<dbReference type="InterPro" id="IPR050406">
    <property type="entry name" value="FGGY_Carb_Kinase"/>
</dbReference>
<keyword evidence="2 4" id="KW-0808">Transferase</keyword>
<dbReference type="InterPro" id="IPR018485">
    <property type="entry name" value="FGGY_C"/>
</dbReference>
<accession>A0A1G5CK46</accession>
<dbReference type="EMBL" id="FMUQ01000008">
    <property type="protein sequence ID" value="SCY02782.1"/>
    <property type="molecule type" value="Genomic_DNA"/>
</dbReference>
<dbReference type="PANTHER" id="PTHR43095:SF3">
    <property type="entry name" value="L-XYLULOSE_3-KETO-L-GULONATE KINASE"/>
    <property type="match status" value="1"/>
</dbReference>
<protein>
    <submittedName>
        <fullName evidence="7">L-xylulose kinase</fullName>
    </submittedName>
</protein>
<organism evidence="7 8">
    <name type="scientific">Basfia succiniciproducens</name>
    <dbReference type="NCBI Taxonomy" id="653940"/>
    <lineage>
        <taxon>Bacteria</taxon>
        <taxon>Pseudomonadati</taxon>
        <taxon>Pseudomonadota</taxon>
        <taxon>Gammaproteobacteria</taxon>
        <taxon>Pasteurellales</taxon>
        <taxon>Pasteurellaceae</taxon>
        <taxon>Basfia</taxon>
    </lineage>
</organism>
<feature type="domain" description="Carbohydrate kinase FGGY C-terminal" evidence="6">
    <location>
        <begin position="258"/>
        <end position="437"/>
    </location>
</feature>
<dbReference type="CDD" id="cd07802">
    <property type="entry name" value="ASKHA_NBD_FGGY_EcLyxK-like"/>
    <property type="match status" value="1"/>
</dbReference>
<dbReference type="Gene3D" id="3.30.420.40">
    <property type="match status" value="2"/>
</dbReference>
<dbReference type="GO" id="GO:0016301">
    <property type="term" value="F:kinase activity"/>
    <property type="evidence" value="ECO:0007669"/>
    <property type="project" value="UniProtKB-KW"/>
</dbReference>
<evidence type="ECO:0000256" key="2">
    <source>
        <dbReference type="ARBA" id="ARBA00022679"/>
    </source>
</evidence>
<evidence type="ECO:0000256" key="1">
    <source>
        <dbReference type="ARBA" id="ARBA00009156"/>
    </source>
</evidence>
<dbReference type="PIRSF" id="PIRSF000538">
    <property type="entry name" value="GlpK"/>
    <property type="match status" value="1"/>
</dbReference>
<dbReference type="InterPro" id="IPR000577">
    <property type="entry name" value="Carb_kinase_FGGY"/>
</dbReference>
<proteinExistence type="inferred from homology"/>
<evidence type="ECO:0000256" key="4">
    <source>
        <dbReference type="RuleBase" id="RU003733"/>
    </source>
</evidence>
<evidence type="ECO:0000259" key="6">
    <source>
        <dbReference type="Pfam" id="PF02782"/>
    </source>
</evidence>
<dbReference type="Pfam" id="PF02782">
    <property type="entry name" value="FGGY_C"/>
    <property type="match status" value="1"/>
</dbReference>
<dbReference type="InterPro" id="IPR043129">
    <property type="entry name" value="ATPase_NBD"/>
</dbReference>
<dbReference type="InterPro" id="IPR018484">
    <property type="entry name" value="FGGY_N"/>
</dbReference>
<evidence type="ECO:0000313" key="7">
    <source>
        <dbReference type="EMBL" id="SCY02782.1"/>
    </source>
</evidence>
<keyword evidence="3 4" id="KW-0418">Kinase</keyword>
<name>A0A1G5CK46_9PAST</name>
<evidence type="ECO:0000313" key="8">
    <source>
        <dbReference type="Proteomes" id="UP000199588"/>
    </source>
</evidence>
<feature type="domain" description="Carbohydrate kinase FGGY N-terminal" evidence="5">
    <location>
        <begin position="3"/>
        <end position="249"/>
    </location>
</feature>
<keyword evidence="8" id="KW-1185">Reference proteome</keyword>
<dbReference type="PROSITE" id="PS00445">
    <property type="entry name" value="FGGY_KINASES_2"/>
    <property type="match status" value="1"/>
</dbReference>
<dbReference type="Proteomes" id="UP000199588">
    <property type="component" value="Unassembled WGS sequence"/>
</dbReference>
<comment type="caution">
    <text evidence="7">The sequence shown here is derived from an EMBL/GenBank/DDBJ whole genome shotgun (WGS) entry which is preliminary data.</text>
</comment>